<evidence type="ECO:0008006" key="4">
    <source>
        <dbReference type="Google" id="ProtNLM"/>
    </source>
</evidence>
<dbReference type="InterPro" id="IPR038765">
    <property type="entry name" value="Papain-like_cys_pep_sf"/>
</dbReference>
<reference evidence="3" key="1">
    <citation type="submission" date="2010-08" db="EMBL/GenBank/DDBJ databases">
        <title>Genome sequence of Parvularcula bermudensis HTCC2503.</title>
        <authorList>
            <person name="Kang D.-M."/>
            <person name="Oh H.-M."/>
            <person name="Cho J.-C."/>
        </authorList>
    </citation>
    <scope>NUCLEOTIDE SEQUENCE [LARGE SCALE GENOMIC DNA]</scope>
    <source>
        <strain evidence="3">ATCC BAA-594 / HTCC2503 / KCTC 12087</strain>
    </source>
</reference>
<dbReference type="AlphaFoldDB" id="E0TBT6"/>
<dbReference type="eggNOG" id="ENOG5031DN4">
    <property type="taxonomic scope" value="Bacteria"/>
</dbReference>
<organism evidence="2 3">
    <name type="scientific">Parvularcula bermudensis (strain ATCC BAA-594 / HTCC2503 / KCTC 12087)</name>
    <dbReference type="NCBI Taxonomy" id="314260"/>
    <lineage>
        <taxon>Bacteria</taxon>
        <taxon>Pseudomonadati</taxon>
        <taxon>Pseudomonadota</taxon>
        <taxon>Alphaproteobacteria</taxon>
        <taxon>Parvularculales</taxon>
        <taxon>Parvularculaceae</taxon>
        <taxon>Parvularcula</taxon>
    </lineage>
</organism>
<dbReference type="SUPFAM" id="SSF54001">
    <property type="entry name" value="Cysteine proteinases"/>
    <property type="match status" value="1"/>
</dbReference>
<evidence type="ECO:0000256" key="1">
    <source>
        <dbReference type="SAM" id="SignalP"/>
    </source>
</evidence>
<protein>
    <recommendedName>
        <fullName evidence="4">Transglutaminase-like domain-containing protein</fullName>
    </recommendedName>
</protein>
<accession>E0TBT6</accession>
<dbReference type="PROSITE" id="PS51257">
    <property type="entry name" value="PROKAR_LIPOPROTEIN"/>
    <property type="match status" value="1"/>
</dbReference>
<sequence>MAVRLRRGALFYLVVGGVMALSACATSHSQGGPSFRDPATARAVRAAVRQEYGPSVRVVFEGPMAFRVKGVSSKAQFEEVAETVWSTFGLEEELDQDPDGAWRPDYYGLADQHSAKLYAYSRDHIGADHGRALAAEVQAHLQRQIRYRIPREGFLPPDEVIRRGYGDCDSKATLAAAMLLSLDPRLDPHFVRLPSKRHVLLAVRVPVQRGDHTVKINGRRYVLMEVAGETRSGLGDLPWEFASALDDAIVLYPGDRSRSRV</sequence>
<dbReference type="Gene3D" id="3.10.620.30">
    <property type="match status" value="1"/>
</dbReference>
<gene>
    <name evidence="2" type="ordered locus">PB2503_01752</name>
</gene>
<name>E0TBT6_PARBH</name>
<dbReference type="HOGENOM" id="CLU_1064946_0_0_5"/>
<feature type="signal peptide" evidence="1">
    <location>
        <begin position="1"/>
        <end position="20"/>
    </location>
</feature>
<dbReference type="KEGG" id="pbr:PB2503_01752"/>
<proteinExistence type="predicted"/>
<reference evidence="2 3" key="2">
    <citation type="journal article" date="2011" name="J. Bacteriol.">
        <title>Complete genome sequence of strain HTCC2503T of Parvularcula bermudensis, the type species of the order "Parvularculales" in the class Alphaproteobacteria.</title>
        <authorList>
            <person name="Oh H.M."/>
            <person name="Kang I."/>
            <person name="Vergin K.L."/>
            <person name="Kang D."/>
            <person name="Rhee K.H."/>
            <person name="Giovannoni S.J."/>
            <person name="Cho J.C."/>
        </authorList>
    </citation>
    <scope>NUCLEOTIDE SEQUENCE [LARGE SCALE GENOMIC DNA]</scope>
    <source>
        <strain evidence="3">ATCC BAA-594 / HTCC2503 / KCTC 12087</strain>
    </source>
</reference>
<dbReference type="Proteomes" id="UP000001302">
    <property type="component" value="Chromosome"/>
</dbReference>
<keyword evidence="1" id="KW-0732">Signal</keyword>
<keyword evidence="3" id="KW-1185">Reference proteome</keyword>
<evidence type="ECO:0000313" key="3">
    <source>
        <dbReference type="Proteomes" id="UP000001302"/>
    </source>
</evidence>
<dbReference type="EMBL" id="CP002156">
    <property type="protein sequence ID" value="ADM08429.1"/>
    <property type="molecule type" value="Genomic_DNA"/>
</dbReference>
<evidence type="ECO:0000313" key="2">
    <source>
        <dbReference type="EMBL" id="ADM08429.1"/>
    </source>
</evidence>
<feature type="chain" id="PRO_5003140537" description="Transglutaminase-like domain-containing protein" evidence="1">
    <location>
        <begin position="21"/>
        <end position="261"/>
    </location>
</feature>